<dbReference type="Proteomes" id="UP001175261">
    <property type="component" value="Unassembled WGS sequence"/>
</dbReference>
<protein>
    <submittedName>
        <fullName evidence="2">Uncharacterized protein</fullName>
    </submittedName>
</protein>
<organism evidence="2 3">
    <name type="scientific">Sarocladium strictum</name>
    <name type="common">Black bundle disease fungus</name>
    <name type="synonym">Acremonium strictum</name>
    <dbReference type="NCBI Taxonomy" id="5046"/>
    <lineage>
        <taxon>Eukaryota</taxon>
        <taxon>Fungi</taxon>
        <taxon>Dikarya</taxon>
        <taxon>Ascomycota</taxon>
        <taxon>Pezizomycotina</taxon>
        <taxon>Sordariomycetes</taxon>
        <taxon>Hypocreomycetidae</taxon>
        <taxon>Hypocreales</taxon>
        <taxon>Sarocladiaceae</taxon>
        <taxon>Sarocladium</taxon>
    </lineage>
</organism>
<evidence type="ECO:0000256" key="1">
    <source>
        <dbReference type="SAM" id="MobiDB-lite"/>
    </source>
</evidence>
<gene>
    <name evidence="2" type="ORF">NLU13_1775</name>
</gene>
<evidence type="ECO:0000313" key="2">
    <source>
        <dbReference type="EMBL" id="KAK0392279.1"/>
    </source>
</evidence>
<evidence type="ECO:0000313" key="3">
    <source>
        <dbReference type="Proteomes" id="UP001175261"/>
    </source>
</evidence>
<proteinExistence type="predicted"/>
<name>A0AA39GSD0_SARSR</name>
<feature type="compositionally biased region" description="Low complexity" evidence="1">
    <location>
        <begin position="618"/>
        <end position="636"/>
    </location>
</feature>
<accession>A0AA39GSD0</accession>
<comment type="caution">
    <text evidence="2">The sequence shown here is derived from an EMBL/GenBank/DDBJ whole genome shotgun (WGS) entry which is preliminary data.</text>
</comment>
<feature type="region of interest" description="Disordered" evidence="1">
    <location>
        <begin position="1"/>
        <end position="20"/>
    </location>
</feature>
<dbReference type="EMBL" id="JAPDFR010000001">
    <property type="protein sequence ID" value="KAK0392279.1"/>
    <property type="molecule type" value="Genomic_DNA"/>
</dbReference>
<dbReference type="AlphaFoldDB" id="A0AA39GSD0"/>
<keyword evidence="3" id="KW-1185">Reference proteome</keyword>
<feature type="region of interest" description="Disordered" evidence="1">
    <location>
        <begin position="618"/>
        <end position="640"/>
    </location>
</feature>
<reference evidence="2" key="1">
    <citation type="submission" date="2022-10" db="EMBL/GenBank/DDBJ databases">
        <title>Determination and structural analysis of whole genome sequence of Sarocladium strictum F4-1.</title>
        <authorList>
            <person name="Hu L."/>
            <person name="Jiang Y."/>
        </authorList>
    </citation>
    <scope>NUCLEOTIDE SEQUENCE</scope>
    <source>
        <strain evidence="2">F4-1</strain>
    </source>
</reference>
<sequence length="824" mass="88898">MSDQPNGGDSPVTDSPLPAAGTSTITAINVPDASSWDTVAPIEQIYKQIQNLFCNGPTSVFQMEVPCRPLDRGTYDYKGSDTINAQQIKPPLVGEAEFRLSDDLYSLANLVGGPNGSKLSTRYEDILFSLIPNTDGPWSQAFSEMDLENDQDRIRAWLDEKVPNIDPPTTDVLAGIPVDLGLRVSTPPQRSLQARSQDFRARTDTAANPVIARVDLYHKLLDTYEGEKTRWEQYRVDARPRGDAKQSELNAYDELLQTYAPAVDAKLEALWTLVVVRGQYHRVRTYVSHMDLESASEALQQAKEKLRSCVSRSIDDSQDIYPVVFSPANWAAYLSSSFQPTGLPDNAATGTTVLQALSDAEKGLAMLQAKRSELLGNSQSVANAKAALHSAQAAFEEACTSLSHGLTDSVLGLVKMYFNAVISAGLAAETDPIVAVRNLTTVSSGINDLLAAKGHPRLANDAWARLCTAQQSCMMRQTQLNAAQDNCARAQTEAAEASAVDSKLLLYTLEDQIMSKQKDVEDYQRILRSITSPTGVSVSIPGTPQSTDMDTIPATAAPRPPTSLQVPDVPGGASVWQTITVRCKASGDDTENMVKEEVDDTTTSTTGRCLFWSSSSAVTTTTTPDSSSSSSQTPDHSNTDVQVGFNITKVDIERPWMDAGLLNQSQIFCHALDAPIARYDPAAVSDALRSLQAYRQSDDSSTPGLLPSFPTSFIVAKDIHIIYTSPAGGFSDSTLRHVHSCASSSSSPGGGFLCFPSSAGIERNPVPPPGVHVVDKTSVSSASDTISIKIPAPHIIGWISELVARDTAQPQYTRLPPPADEDFY</sequence>